<keyword evidence="1" id="KW-0479">Metal-binding</keyword>
<feature type="active site" description="Proton acceptor" evidence="3">
    <location>
        <position position="155"/>
    </location>
</feature>
<dbReference type="EMBL" id="JADOUE010000001">
    <property type="protein sequence ID" value="MBG6122052.1"/>
    <property type="molecule type" value="Genomic_DNA"/>
</dbReference>
<dbReference type="GO" id="GO:0046872">
    <property type="term" value="F:metal ion binding"/>
    <property type="evidence" value="ECO:0007669"/>
    <property type="project" value="UniProtKB-KW"/>
</dbReference>
<keyword evidence="5" id="KW-0645">Protease</keyword>
<dbReference type="InterPro" id="IPR002933">
    <property type="entry name" value="Peptidase_M20"/>
</dbReference>
<feature type="active site" evidence="3">
    <location>
        <position position="92"/>
    </location>
</feature>
<reference evidence="5" key="1">
    <citation type="submission" date="2020-11" db="EMBL/GenBank/DDBJ databases">
        <title>Sequencing the genomes of 1000 actinobacteria strains.</title>
        <authorList>
            <person name="Klenk H.-P."/>
        </authorList>
    </citation>
    <scope>NUCLEOTIDE SEQUENCE</scope>
    <source>
        <strain evidence="5">DSM 45632</strain>
    </source>
</reference>
<dbReference type="Pfam" id="PF01546">
    <property type="entry name" value="Peptidase_M20"/>
    <property type="match status" value="1"/>
</dbReference>
<proteinExistence type="predicted"/>
<dbReference type="GO" id="GO:0004180">
    <property type="term" value="F:carboxypeptidase activity"/>
    <property type="evidence" value="ECO:0007669"/>
    <property type="project" value="UniProtKB-KW"/>
</dbReference>
<name>A0A931GSG9_9CORY</name>
<gene>
    <name evidence="5" type="ORF">IW254_001021</name>
</gene>
<dbReference type="PANTHER" id="PTHR43808:SF9">
    <property type="entry name" value="BLL0789 PROTEIN"/>
    <property type="match status" value="1"/>
</dbReference>
<evidence type="ECO:0000259" key="4">
    <source>
        <dbReference type="Pfam" id="PF07687"/>
    </source>
</evidence>
<sequence>MSTELPVVSVPTVEKHLDAIIEDALSLVAIDSYTSDLPALQKCLDALLGLVEKRLGAPSSSVRHDGGDQGNIAVVTYEGTLPGTVVIVGHYDTVWPAGTVSAWAPPAHDDPRPRLSGPGLYDMKIGLTQGIWALKLIKDAGLPHPTVTYVFNGDEEIGSPSSQHIIQDTARDADAAFVLEASLDGKVKVARKGIGNVVVTANGIEAHAGLEPEKGANAIIALMEWCLKAVELQDIDAGTTINVGLVSGGSGANVVPGRAQATLDIRHWVPEETQRLDDGFDAITWSDQRVTVTADRNWNRPPMVYTDATKELFERLQRHAADLGHELEGVSVGGGSDANFISAIGTPVICGLGAGGGGAHARHEFIYPDTVPFFTALLASAITGTTPRHA</sequence>
<dbReference type="Pfam" id="PF07687">
    <property type="entry name" value="M20_dimer"/>
    <property type="match status" value="1"/>
</dbReference>
<dbReference type="Gene3D" id="3.30.70.360">
    <property type="match status" value="1"/>
</dbReference>
<evidence type="ECO:0000256" key="3">
    <source>
        <dbReference type="PIRSR" id="PIRSR037238-1"/>
    </source>
</evidence>
<evidence type="ECO:0000313" key="6">
    <source>
        <dbReference type="Proteomes" id="UP000658613"/>
    </source>
</evidence>
<evidence type="ECO:0000256" key="2">
    <source>
        <dbReference type="ARBA" id="ARBA00022801"/>
    </source>
</evidence>
<dbReference type="InterPro" id="IPR050072">
    <property type="entry name" value="Peptidase_M20A"/>
</dbReference>
<organism evidence="5 6">
    <name type="scientific">Corynebacterium aquatimens</name>
    <dbReference type="NCBI Taxonomy" id="1190508"/>
    <lineage>
        <taxon>Bacteria</taxon>
        <taxon>Bacillati</taxon>
        <taxon>Actinomycetota</taxon>
        <taxon>Actinomycetes</taxon>
        <taxon>Mycobacteriales</taxon>
        <taxon>Corynebacteriaceae</taxon>
        <taxon>Corynebacterium</taxon>
    </lineage>
</organism>
<dbReference type="PIRSF" id="PIRSF037238">
    <property type="entry name" value="Carboxypeptidase_G2"/>
    <property type="match status" value="1"/>
</dbReference>
<keyword evidence="2 5" id="KW-0378">Hydrolase</keyword>
<keyword evidence="5" id="KW-0121">Carboxypeptidase</keyword>
<dbReference type="Gene3D" id="3.40.630.10">
    <property type="entry name" value="Zn peptidases"/>
    <property type="match status" value="1"/>
</dbReference>
<feature type="domain" description="Peptidase M20 dimerisation" evidence="4">
    <location>
        <begin position="189"/>
        <end position="273"/>
    </location>
</feature>
<dbReference type="InterPro" id="IPR036264">
    <property type="entry name" value="Bact_exopeptidase_dim_dom"/>
</dbReference>
<dbReference type="Proteomes" id="UP000658613">
    <property type="component" value="Unassembled WGS sequence"/>
</dbReference>
<keyword evidence="6" id="KW-1185">Reference proteome</keyword>
<dbReference type="EC" id="3.4.17.11" evidence="5"/>
<dbReference type="RefSeq" id="WP_196824511.1">
    <property type="nucleotide sequence ID" value="NZ_CP046980.1"/>
</dbReference>
<dbReference type="InterPro" id="IPR017150">
    <property type="entry name" value="Pept_M20_glutamate_carboxypep"/>
</dbReference>
<dbReference type="PANTHER" id="PTHR43808">
    <property type="entry name" value="ACETYLORNITHINE DEACETYLASE"/>
    <property type="match status" value="1"/>
</dbReference>
<dbReference type="AlphaFoldDB" id="A0A931GSG9"/>
<protein>
    <submittedName>
        <fullName evidence="5">Glutamate carboxypeptidase</fullName>
        <ecNumber evidence="5">3.4.17.11</ecNumber>
    </submittedName>
</protein>
<dbReference type="InterPro" id="IPR011650">
    <property type="entry name" value="Peptidase_M20_dimer"/>
</dbReference>
<evidence type="ECO:0000256" key="1">
    <source>
        <dbReference type="ARBA" id="ARBA00022723"/>
    </source>
</evidence>
<accession>A0A931GSG9</accession>
<dbReference type="SUPFAM" id="SSF53187">
    <property type="entry name" value="Zn-dependent exopeptidases"/>
    <property type="match status" value="1"/>
</dbReference>
<dbReference type="SUPFAM" id="SSF55031">
    <property type="entry name" value="Bacterial exopeptidase dimerisation domain"/>
    <property type="match status" value="1"/>
</dbReference>
<evidence type="ECO:0000313" key="5">
    <source>
        <dbReference type="EMBL" id="MBG6122052.1"/>
    </source>
</evidence>
<comment type="caution">
    <text evidence="5">The sequence shown here is derived from an EMBL/GenBank/DDBJ whole genome shotgun (WGS) entry which is preliminary data.</text>
</comment>